<organism evidence="5 6">
    <name type="scientific">Sporothrix bragantina</name>
    <dbReference type="NCBI Taxonomy" id="671064"/>
    <lineage>
        <taxon>Eukaryota</taxon>
        <taxon>Fungi</taxon>
        <taxon>Dikarya</taxon>
        <taxon>Ascomycota</taxon>
        <taxon>Pezizomycotina</taxon>
        <taxon>Sordariomycetes</taxon>
        <taxon>Sordariomycetidae</taxon>
        <taxon>Ophiostomatales</taxon>
        <taxon>Ophiostomataceae</taxon>
        <taxon>Sporothrix</taxon>
    </lineage>
</organism>
<feature type="region of interest" description="Disordered" evidence="3">
    <location>
        <begin position="553"/>
        <end position="601"/>
    </location>
</feature>
<feature type="compositionally biased region" description="Low complexity" evidence="3">
    <location>
        <begin position="617"/>
        <end position="629"/>
    </location>
</feature>
<proteinExistence type="predicted"/>
<comment type="caution">
    <text evidence="5">The sequence shown here is derived from an EMBL/GenBank/DDBJ whole genome shotgun (WGS) entry which is preliminary data.</text>
</comment>
<feature type="region of interest" description="Disordered" evidence="3">
    <location>
        <begin position="160"/>
        <end position="228"/>
    </location>
</feature>
<dbReference type="InterPro" id="IPR045048">
    <property type="entry name" value="FBXO31/39"/>
</dbReference>
<feature type="region of interest" description="Disordered" evidence="3">
    <location>
        <begin position="617"/>
        <end position="637"/>
    </location>
</feature>
<gene>
    <name evidence="5" type="ORF">SBRCBS47491_003462</name>
</gene>
<evidence type="ECO:0000256" key="2">
    <source>
        <dbReference type="ARBA" id="ARBA00022786"/>
    </source>
</evidence>
<evidence type="ECO:0000256" key="3">
    <source>
        <dbReference type="SAM" id="MobiDB-lite"/>
    </source>
</evidence>
<feature type="compositionally biased region" description="Polar residues" evidence="3">
    <location>
        <begin position="203"/>
        <end position="217"/>
    </location>
</feature>
<feature type="compositionally biased region" description="Basic and acidic residues" evidence="3">
    <location>
        <begin position="178"/>
        <end position="199"/>
    </location>
</feature>
<evidence type="ECO:0000259" key="4">
    <source>
        <dbReference type="PROSITE" id="PS50181"/>
    </source>
</evidence>
<keyword evidence="6" id="KW-1185">Reference proteome</keyword>
<dbReference type="EMBL" id="CAWUHC010000023">
    <property type="protein sequence ID" value="CAK7218297.1"/>
    <property type="molecule type" value="Genomic_DNA"/>
</dbReference>
<dbReference type="Gene3D" id="1.20.1280.50">
    <property type="match status" value="1"/>
</dbReference>
<dbReference type="PROSITE" id="PS50181">
    <property type="entry name" value="FBOX"/>
    <property type="match status" value="1"/>
</dbReference>
<sequence length="757" mass="82326">MAEPLDSWPLPGELIDAILDLLEPCDLARVSQVCKALRLRAMDNHWWQKFIQRHLPSVCGPVNATPLPAHLRTFRDLYVAHEAHWFLPRNKIWISGPDMVGKIIIVRYDPRRGCIEGYQLVAVSRGSETLQWPHDPNVVVRAFQPEVSVHLDRPVLKLDAHAPPEGLPVARPVSPTRDGAEDKEDKEVKEDKGKARAGDEPQDANNTEGGNNSNEQPPQKKPKISFYQPPGTSFSWGAYAHAINSDTPAIGPICPRIRPVMMDLDGSGGPATTHVPPMFTLALSSSSRIRRQFIFARPLSVENAFNGGMDLRMPQRPRDVPPPEPLPDCGDDLGEARQSLHRRTTYPYPQYSIWPPPELPAPHRVRATDITPHHYPRGPVGQPRLRSDISERAFHVRTYMEANVDLQRAITLLKPVRPAGEGTTTSPTEATSSTPTTAAAAAPSEQPPTGSSATASTASIASATADAATLAAAPLAATVPNPDTAMANLSMPNIAAANIRRDTLETYATIDPYYYTPTEDRPFRGIFVGDYSSHGCEFLLVFQDDKVVKSGRTTDGFAQGNGEGNGEGSAGGNAGGNAGDDAEGNGADNGDNGGGTMPTLTSMASLSSMLGSFSSSLVSSSSAPPATTSYDAPIRMDSESDEEFARRVRDHRIYQGSIRAVKLTGDPNVPRGEVSFLAPDLGPNGLDRIMRNEPFDGVRMVKCKGHIAGTRFLNDRWVETRLLLISPDRLAMFWIGFGHVSFFERVDIDKFVDPLKP</sequence>
<feature type="compositionally biased region" description="Low complexity" evidence="3">
    <location>
        <begin position="418"/>
        <end position="457"/>
    </location>
</feature>
<dbReference type="SMART" id="SM00256">
    <property type="entry name" value="FBOX"/>
    <property type="match status" value="1"/>
</dbReference>
<accession>A0ABP0BFK9</accession>
<keyword evidence="2" id="KW-0833">Ubl conjugation pathway</keyword>
<dbReference type="InterPro" id="IPR036047">
    <property type="entry name" value="F-box-like_dom_sf"/>
</dbReference>
<dbReference type="PANTHER" id="PTHR10706">
    <property type="entry name" value="F-BOX FAMILY PROTEIN"/>
    <property type="match status" value="1"/>
</dbReference>
<dbReference type="Proteomes" id="UP001642406">
    <property type="component" value="Unassembled WGS sequence"/>
</dbReference>
<evidence type="ECO:0000313" key="6">
    <source>
        <dbReference type="Proteomes" id="UP001642406"/>
    </source>
</evidence>
<protein>
    <recommendedName>
        <fullName evidence="4">F-box domain-containing protein</fullName>
    </recommendedName>
</protein>
<feature type="domain" description="F-box" evidence="4">
    <location>
        <begin position="4"/>
        <end position="50"/>
    </location>
</feature>
<evidence type="ECO:0000313" key="5">
    <source>
        <dbReference type="EMBL" id="CAK7218297.1"/>
    </source>
</evidence>
<evidence type="ECO:0000256" key="1">
    <source>
        <dbReference type="ARBA" id="ARBA00004906"/>
    </source>
</evidence>
<dbReference type="Pfam" id="PF12937">
    <property type="entry name" value="F-box-like"/>
    <property type="match status" value="1"/>
</dbReference>
<reference evidence="5 6" key="1">
    <citation type="submission" date="2024-01" db="EMBL/GenBank/DDBJ databases">
        <authorList>
            <person name="Allen C."/>
            <person name="Tagirdzhanova G."/>
        </authorList>
    </citation>
    <scope>NUCLEOTIDE SEQUENCE [LARGE SCALE GENOMIC DNA]</scope>
</reference>
<dbReference type="Pfam" id="PF12014">
    <property type="entry name" value="Cyclin_D1_bind"/>
    <property type="match status" value="1"/>
</dbReference>
<feature type="region of interest" description="Disordered" evidence="3">
    <location>
        <begin position="415"/>
        <end position="457"/>
    </location>
</feature>
<dbReference type="PANTHER" id="PTHR10706:SF130">
    <property type="entry name" value="F-BOX ONLY PROTEIN 31"/>
    <property type="match status" value="1"/>
</dbReference>
<dbReference type="InterPro" id="IPR001810">
    <property type="entry name" value="F-box_dom"/>
</dbReference>
<comment type="pathway">
    <text evidence="1">Protein modification; protein ubiquitination.</text>
</comment>
<dbReference type="SUPFAM" id="SSF81383">
    <property type="entry name" value="F-box domain"/>
    <property type="match status" value="1"/>
</dbReference>
<feature type="compositionally biased region" description="Gly residues" evidence="3">
    <location>
        <begin position="559"/>
        <end position="578"/>
    </location>
</feature>
<name>A0ABP0BFK9_9PEZI</name>